<evidence type="ECO:0000313" key="3">
    <source>
        <dbReference type="Proteomes" id="UP000321570"/>
    </source>
</evidence>
<keyword evidence="1" id="KW-0175">Coiled coil</keyword>
<dbReference type="EMBL" id="CABIJS010000088">
    <property type="protein sequence ID" value="VUZ42401.1"/>
    <property type="molecule type" value="Genomic_DNA"/>
</dbReference>
<proteinExistence type="predicted"/>
<evidence type="ECO:0000256" key="1">
    <source>
        <dbReference type="SAM" id="Coils"/>
    </source>
</evidence>
<organism evidence="2 3">
    <name type="scientific">Hymenolepis diminuta</name>
    <name type="common">Rat tapeworm</name>
    <dbReference type="NCBI Taxonomy" id="6216"/>
    <lineage>
        <taxon>Eukaryota</taxon>
        <taxon>Metazoa</taxon>
        <taxon>Spiralia</taxon>
        <taxon>Lophotrochozoa</taxon>
        <taxon>Platyhelminthes</taxon>
        <taxon>Cestoda</taxon>
        <taxon>Eucestoda</taxon>
        <taxon>Cyclophyllidea</taxon>
        <taxon>Hymenolepididae</taxon>
        <taxon>Hymenolepis</taxon>
    </lineage>
</organism>
<sequence length="62" mass="7224">MEVDMLKMEAKRYTEQARISKENLEEILSEHTDLENRLNRIKGENVLASALPGQYMKETEKA</sequence>
<gene>
    <name evidence="2" type="ORF">WMSIL1_LOCUS2869</name>
</gene>
<accession>A0A564Y586</accession>
<evidence type="ECO:0000313" key="2">
    <source>
        <dbReference type="EMBL" id="VUZ42401.1"/>
    </source>
</evidence>
<reference evidence="2 3" key="1">
    <citation type="submission" date="2019-07" db="EMBL/GenBank/DDBJ databases">
        <authorList>
            <person name="Jastrzebski P J."/>
            <person name="Paukszto L."/>
            <person name="Jastrzebski P J."/>
        </authorList>
    </citation>
    <scope>NUCLEOTIDE SEQUENCE [LARGE SCALE GENOMIC DNA]</scope>
    <source>
        <strain evidence="2 3">WMS-il1</strain>
    </source>
</reference>
<protein>
    <submittedName>
        <fullName evidence="2">Uncharacterized protein</fullName>
    </submittedName>
</protein>
<keyword evidence="3" id="KW-1185">Reference proteome</keyword>
<name>A0A564Y586_HYMDI</name>
<feature type="coiled-coil region" evidence="1">
    <location>
        <begin position="3"/>
        <end position="44"/>
    </location>
</feature>
<feature type="non-terminal residue" evidence="2">
    <location>
        <position position="62"/>
    </location>
</feature>
<dbReference type="Proteomes" id="UP000321570">
    <property type="component" value="Unassembled WGS sequence"/>
</dbReference>
<dbReference type="AlphaFoldDB" id="A0A564Y586"/>